<reference evidence="2 3" key="1">
    <citation type="submission" date="2009-05" db="EMBL/GenBank/DDBJ databases">
        <title>The draft genome of Acidovorax delafieldii 2AN.</title>
        <authorList>
            <consortium name="US DOE Joint Genome Institute (JGI-PGF)"/>
            <person name="Lucas S."/>
            <person name="Copeland A."/>
            <person name="Lapidus A."/>
            <person name="Glavina del Rio T."/>
            <person name="Tice H."/>
            <person name="Bruce D."/>
            <person name="Goodwin L."/>
            <person name="Pitluck S."/>
            <person name="Larimer F."/>
            <person name="Land M.L."/>
            <person name="Hauser L."/>
            <person name="Shelobolina E.S."/>
            <person name="Picardal F."/>
            <person name="Roden E."/>
            <person name="Emerson D."/>
        </authorList>
    </citation>
    <scope>NUCLEOTIDE SEQUENCE [LARGE SCALE GENOMIC DNA]</scope>
    <source>
        <strain evidence="2 3">2AN</strain>
    </source>
</reference>
<sequence>ALLPGRHGALAVQWGAVLAWYGAAKLFEAADHAVFEATGQWVSGHSLKHLLAAGAALPVLAALDATRAGAGGAGAARSPCAGRMTPQVTPVARRTRCAGAAAPQQRPSRRAAAGPEPNNP</sequence>
<evidence type="ECO:0000256" key="1">
    <source>
        <dbReference type="SAM" id="MobiDB-lite"/>
    </source>
</evidence>
<dbReference type="EMBL" id="ACQT01000209">
    <property type="protein sequence ID" value="EER58757.1"/>
    <property type="molecule type" value="Genomic_DNA"/>
</dbReference>
<accession>C5T9T4</accession>
<proteinExistence type="predicted"/>
<dbReference type="PATRIC" id="fig|573060.9.peg.1316"/>
<feature type="region of interest" description="Disordered" evidence="1">
    <location>
        <begin position="73"/>
        <end position="120"/>
    </location>
</feature>
<dbReference type="Proteomes" id="UP000003856">
    <property type="component" value="Unassembled WGS sequence"/>
</dbReference>
<comment type="caution">
    <text evidence="2">The sequence shown here is derived from an EMBL/GenBank/DDBJ whole genome shotgun (WGS) entry which is preliminary data.</text>
</comment>
<evidence type="ECO:0000313" key="3">
    <source>
        <dbReference type="Proteomes" id="UP000003856"/>
    </source>
</evidence>
<organism evidence="2 3">
    <name type="scientific">Acidovorax delafieldii 2AN</name>
    <dbReference type="NCBI Taxonomy" id="573060"/>
    <lineage>
        <taxon>Bacteria</taxon>
        <taxon>Pseudomonadati</taxon>
        <taxon>Pseudomonadota</taxon>
        <taxon>Betaproteobacteria</taxon>
        <taxon>Burkholderiales</taxon>
        <taxon>Comamonadaceae</taxon>
        <taxon>Acidovorax</taxon>
    </lineage>
</organism>
<feature type="non-terminal residue" evidence="2">
    <location>
        <position position="1"/>
    </location>
</feature>
<gene>
    <name evidence="2" type="ORF">AcdelDRAFT_3664</name>
</gene>
<protein>
    <submittedName>
        <fullName evidence="2">Uncharacterized protein</fullName>
    </submittedName>
</protein>
<dbReference type="AlphaFoldDB" id="C5T9T4"/>
<name>C5T9T4_ACIDE</name>
<keyword evidence="3" id="KW-1185">Reference proteome</keyword>
<feature type="compositionally biased region" description="Low complexity" evidence="1">
    <location>
        <begin position="98"/>
        <end position="120"/>
    </location>
</feature>
<evidence type="ECO:0000313" key="2">
    <source>
        <dbReference type="EMBL" id="EER58757.1"/>
    </source>
</evidence>